<dbReference type="EMBL" id="AP023415">
    <property type="protein sequence ID" value="BCK77920.1"/>
    <property type="molecule type" value="Genomic_DNA"/>
</dbReference>
<gene>
    <name evidence="1" type="ORF">MM35RIKEN_01120</name>
</gene>
<evidence type="ECO:0000313" key="2">
    <source>
        <dbReference type="Proteomes" id="UP000681343"/>
    </source>
</evidence>
<dbReference type="RefSeq" id="WP_212818375.1">
    <property type="nucleotide sequence ID" value="NZ_AP023415.1"/>
</dbReference>
<reference evidence="1" key="1">
    <citation type="submission" date="2020-09" db="EMBL/GenBank/DDBJ databases">
        <title>New species isolated from human feces.</title>
        <authorList>
            <person name="Kitahara M."/>
            <person name="Shigeno Y."/>
            <person name="Shime M."/>
            <person name="Matsumoto Y."/>
            <person name="Nakamura S."/>
            <person name="Motooka D."/>
            <person name="Fukuoka S."/>
            <person name="Nishikawa H."/>
            <person name="Benno Y."/>
        </authorList>
    </citation>
    <scope>NUCLEOTIDE SEQUENCE</scope>
    <source>
        <strain evidence="1">MM35</strain>
    </source>
</reference>
<name>A0A810PPA9_9FIRM</name>
<proteinExistence type="predicted"/>
<protein>
    <submittedName>
        <fullName evidence="1">Uncharacterized protein</fullName>
    </submittedName>
</protein>
<dbReference type="AlphaFoldDB" id="A0A810PPA9"/>
<keyword evidence="2" id="KW-1185">Reference proteome</keyword>
<accession>A0A810PPA9</accession>
<dbReference type="KEGG" id="vfa:MM35RIKEN_01120"/>
<sequence length="70" mass="7839">MQSILIRDTTRAQREQIVRQGLAACGSSCEGCNGCDNLGGGRVDAFYQPYIDGEKELWELNAEYRRGLVR</sequence>
<evidence type="ECO:0000313" key="1">
    <source>
        <dbReference type="EMBL" id="BCK77920.1"/>
    </source>
</evidence>
<organism evidence="1 2">
    <name type="scientific">Vescimonas fastidiosa</name>
    <dbReference type="NCBI Taxonomy" id="2714353"/>
    <lineage>
        <taxon>Bacteria</taxon>
        <taxon>Bacillati</taxon>
        <taxon>Bacillota</taxon>
        <taxon>Clostridia</taxon>
        <taxon>Eubacteriales</taxon>
        <taxon>Oscillospiraceae</taxon>
        <taxon>Vescimonas</taxon>
    </lineage>
</organism>
<dbReference type="Proteomes" id="UP000681343">
    <property type="component" value="Chromosome"/>
</dbReference>